<dbReference type="AlphaFoldDB" id="A0A3M3RHJ5"/>
<gene>
    <name evidence="2" type="ORF">ALQ51_03822</name>
    <name evidence="1" type="ORF">ALQ53_01883</name>
</gene>
<dbReference type="Proteomes" id="UP000270524">
    <property type="component" value="Unassembled WGS sequence"/>
</dbReference>
<dbReference type="EMBL" id="RBPJ01000149">
    <property type="protein sequence ID" value="RMN95875.1"/>
    <property type="molecule type" value="Genomic_DNA"/>
</dbReference>
<evidence type="ECO:0000313" key="1">
    <source>
        <dbReference type="EMBL" id="RMN84332.1"/>
    </source>
</evidence>
<dbReference type="Proteomes" id="UP000269335">
    <property type="component" value="Unassembled WGS sequence"/>
</dbReference>
<protein>
    <recommendedName>
        <fullName evidence="5">DNA-binding protein</fullName>
    </recommendedName>
</protein>
<organism evidence="2 4">
    <name type="scientific">Pseudomonas cannabina</name>
    <dbReference type="NCBI Taxonomy" id="86840"/>
    <lineage>
        <taxon>Bacteria</taxon>
        <taxon>Pseudomonadati</taxon>
        <taxon>Pseudomonadota</taxon>
        <taxon>Gammaproteobacteria</taxon>
        <taxon>Pseudomonadales</taxon>
        <taxon>Pseudomonadaceae</taxon>
        <taxon>Pseudomonas</taxon>
    </lineage>
</organism>
<accession>A0A3M3RHJ5</accession>
<evidence type="ECO:0000313" key="2">
    <source>
        <dbReference type="EMBL" id="RMN95875.1"/>
    </source>
</evidence>
<evidence type="ECO:0000313" key="3">
    <source>
        <dbReference type="Proteomes" id="UP000269335"/>
    </source>
</evidence>
<name>A0A3M3RHJ5_PSECA</name>
<sequence length="48" mass="5207">MEPEIIHIPELAKLLGRTESSIRSARQAGGRSVVATIFQARQPHLLAG</sequence>
<evidence type="ECO:0008006" key="5">
    <source>
        <dbReference type="Google" id="ProtNLM"/>
    </source>
</evidence>
<reference evidence="3 4" key="1">
    <citation type="submission" date="2018-08" db="EMBL/GenBank/DDBJ databases">
        <title>Recombination of ecologically and evolutionarily significant loci maintains genetic cohesion in the Pseudomonas syringae species complex.</title>
        <authorList>
            <person name="Dillon M."/>
            <person name="Thakur S."/>
            <person name="Almeida R.N.D."/>
            <person name="Weir B.S."/>
            <person name="Guttman D.S."/>
        </authorList>
    </citation>
    <scope>NUCLEOTIDE SEQUENCE [LARGE SCALE GENOMIC DNA]</scope>
    <source>
        <strain evidence="1 3">ICMP 15201</strain>
        <strain evidence="2 4">ICMP 15203</strain>
    </source>
</reference>
<dbReference type="EMBL" id="RBPH01000046">
    <property type="protein sequence ID" value="RMN84332.1"/>
    <property type="molecule type" value="Genomic_DNA"/>
</dbReference>
<proteinExistence type="predicted"/>
<comment type="caution">
    <text evidence="2">The sequence shown here is derived from an EMBL/GenBank/DDBJ whole genome shotgun (WGS) entry which is preliminary data.</text>
</comment>
<evidence type="ECO:0000313" key="4">
    <source>
        <dbReference type="Proteomes" id="UP000270524"/>
    </source>
</evidence>